<sequence length="210" mass="22878">MLKSYSKTKDNVKYFIFIVTCVILVVSILSLLDTKGKVTIFKMKNRNEYDKNIKPNKFKTANPGYGKIVSVDDDGNLNTFEFPRGIIVAWSGEITKIPDGWALCDDKTTGVPDLRGRFILGANTATNNNTGYSKNEMNATGGSETHTLTVEEIPSHDHGFSAGGGTGGNNGPRDGYGGTNGFYQVTFKTGGGKPHNNMPPYYALAYIMKL</sequence>
<evidence type="ECO:0008006" key="3">
    <source>
        <dbReference type="Google" id="ProtNLM"/>
    </source>
</evidence>
<keyword evidence="1" id="KW-0812">Transmembrane</keyword>
<accession>A0A6C0I5R1</accession>
<feature type="transmembrane region" description="Helical" evidence="1">
    <location>
        <begin position="12"/>
        <end position="32"/>
    </location>
</feature>
<keyword evidence="1" id="KW-1133">Transmembrane helix</keyword>
<organism evidence="2">
    <name type="scientific">viral metagenome</name>
    <dbReference type="NCBI Taxonomy" id="1070528"/>
    <lineage>
        <taxon>unclassified sequences</taxon>
        <taxon>metagenomes</taxon>
        <taxon>organismal metagenomes</taxon>
    </lineage>
</organism>
<keyword evidence="1" id="KW-0472">Membrane</keyword>
<evidence type="ECO:0000256" key="1">
    <source>
        <dbReference type="SAM" id="Phobius"/>
    </source>
</evidence>
<proteinExistence type="predicted"/>
<evidence type="ECO:0000313" key="2">
    <source>
        <dbReference type="EMBL" id="QHT88122.1"/>
    </source>
</evidence>
<name>A0A6C0I5R1_9ZZZZ</name>
<dbReference type="SUPFAM" id="SSF88874">
    <property type="entry name" value="Receptor-binding domain of short tail fibre protein gp12"/>
    <property type="match status" value="1"/>
</dbReference>
<dbReference type="CDD" id="cd22641">
    <property type="entry name" value="C24-like"/>
    <property type="match status" value="1"/>
</dbReference>
<protein>
    <recommendedName>
        <fullName evidence="3">Phage tail collar domain-containing protein</fullName>
    </recommendedName>
</protein>
<dbReference type="EMBL" id="MN740109">
    <property type="protein sequence ID" value="QHT88122.1"/>
    <property type="molecule type" value="Genomic_DNA"/>
</dbReference>
<dbReference type="AlphaFoldDB" id="A0A6C0I5R1"/>
<reference evidence="2" key="1">
    <citation type="journal article" date="2020" name="Nature">
        <title>Giant virus diversity and host interactions through global metagenomics.</title>
        <authorList>
            <person name="Schulz F."/>
            <person name="Roux S."/>
            <person name="Paez-Espino D."/>
            <person name="Jungbluth S."/>
            <person name="Walsh D.A."/>
            <person name="Denef V.J."/>
            <person name="McMahon K.D."/>
            <person name="Konstantinidis K.T."/>
            <person name="Eloe-Fadrosh E.A."/>
            <person name="Kyrpides N.C."/>
            <person name="Woyke T."/>
        </authorList>
    </citation>
    <scope>NUCLEOTIDE SEQUENCE</scope>
    <source>
        <strain evidence="2">GVMAG-M-3300023184-24</strain>
    </source>
</reference>